<organism evidence="4 5">
    <name type="scientific">Dentipellis fragilis</name>
    <dbReference type="NCBI Taxonomy" id="205917"/>
    <lineage>
        <taxon>Eukaryota</taxon>
        <taxon>Fungi</taxon>
        <taxon>Dikarya</taxon>
        <taxon>Basidiomycota</taxon>
        <taxon>Agaricomycotina</taxon>
        <taxon>Agaricomycetes</taxon>
        <taxon>Russulales</taxon>
        <taxon>Hericiaceae</taxon>
        <taxon>Dentipellis</taxon>
    </lineage>
</organism>
<name>A0A4Y9YDH6_9AGAM</name>
<feature type="compositionally biased region" description="Polar residues" evidence="1">
    <location>
        <begin position="389"/>
        <end position="400"/>
    </location>
</feature>
<evidence type="ECO:0000256" key="3">
    <source>
        <dbReference type="SAM" id="SignalP"/>
    </source>
</evidence>
<keyword evidence="5" id="KW-1185">Reference proteome</keyword>
<protein>
    <recommendedName>
        <fullName evidence="6">Mid2 domain-containing protein</fullName>
    </recommendedName>
</protein>
<feature type="compositionally biased region" description="Low complexity" evidence="1">
    <location>
        <begin position="238"/>
        <end position="262"/>
    </location>
</feature>
<keyword evidence="2" id="KW-0472">Membrane</keyword>
<accession>A0A4Y9YDH6</accession>
<dbReference type="OrthoDB" id="3267813at2759"/>
<dbReference type="STRING" id="205917.A0A4Y9YDH6"/>
<evidence type="ECO:0000313" key="4">
    <source>
        <dbReference type="EMBL" id="TFY60070.1"/>
    </source>
</evidence>
<reference evidence="4 5" key="1">
    <citation type="submission" date="2019-02" db="EMBL/GenBank/DDBJ databases">
        <title>Genome sequencing of the rare red list fungi Dentipellis fragilis.</title>
        <authorList>
            <person name="Buettner E."/>
            <person name="Kellner H."/>
        </authorList>
    </citation>
    <scope>NUCLEOTIDE SEQUENCE [LARGE SCALE GENOMIC DNA]</scope>
    <source>
        <strain evidence="4 5">DSM 105465</strain>
    </source>
</reference>
<feature type="chain" id="PRO_5021499783" description="Mid2 domain-containing protein" evidence="3">
    <location>
        <begin position="20"/>
        <end position="457"/>
    </location>
</feature>
<keyword evidence="2" id="KW-0812">Transmembrane</keyword>
<feature type="region of interest" description="Disordered" evidence="1">
    <location>
        <begin position="232"/>
        <end position="271"/>
    </location>
</feature>
<evidence type="ECO:0000256" key="1">
    <source>
        <dbReference type="SAM" id="MobiDB-lite"/>
    </source>
</evidence>
<dbReference type="EMBL" id="SEOQ01000583">
    <property type="protein sequence ID" value="TFY60070.1"/>
    <property type="molecule type" value="Genomic_DNA"/>
</dbReference>
<evidence type="ECO:0000256" key="2">
    <source>
        <dbReference type="SAM" id="Phobius"/>
    </source>
</evidence>
<evidence type="ECO:0000313" key="5">
    <source>
        <dbReference type="Proteomes" id="UP000298327"/>
    </source>
</evidence>
<feature type="region of interest" description="Disordered" evidence="1">
    <location>
        <begin position="305"/>
        <end position="330"/>
    </location>
</feature>
<gene>
    <name evidence="4" type="ORF">EVG20_g7557</name>
</gene>
<feature type="compositionally biased region" description="Polar residues" evidence="1">
    <location>
        <begin position="370"/>
        <end position="379"/>
    </location>
</feature>
<dbReference type="AlphaFoldDB" id="A0A4Y9YDH6"/>
<dbReference type="Proteomes" id="UP000298327">
    <property type="component" value="Unassembled WGS sequence"/>
</dbReference>
<keyword evidence="2" id="KW-1133">Transmembrane helix</keyword>
<proteinExistence type="predicted"/>
<feature type="transmembrane region" description="Helical" evidence="2">
    <location>
        <begin position="277"/>
        <end position="299"/>
    </location>
</feature>
<sequence>MLRTSSILLVSLLPSFSNAYSWQWTSVPQQCQNVSLSIQGNDGKPPYSLLLIPSGPSPLPNNVEARTLQTIPFQGSDTTLSFKLNYPANSAFVAVVSDSSGSNGFGSGGTSLPITVGNSGDSSCFNSQQTVQGPWVFSINPTGGLTQCQPTRLWWEQSNVQGSVNFVGVIPGGNSFQIPQGPLSTNQDTGTGFNWIVDVRGGTNMFLIAGDNRGLGAGGSAPFTVNYPTDNSNNCIQNNSPSSTAGSAAGGNPTSSSSTSPTSGGGSSSGGSNTGAIVGGVVGGIGGAIALTAIALFFLRRRSRGRSTKERPVDLLQENDDSGGGDDHLPQYYQPEPFLVPDPTVAATSEAGSIYHGEDGTRQPGMGSRRPSSFGTTTDGGFLRPGTPGASSISGTSRKSPNPPVMRPVNIIQHDDAGPSGPDGGEPPETIELPPAYTNIRTAASPAEPTGDNTTPA</sequence>
<keyword evidence="3" id="KW-0732">Signal</keyword>
<feature type="signal peptide" evidence="3">
    <location>
        <begin position="1"/>
        <end position="19"/>
    </location>
</feature>
<comment type="caution">
    <text evidence="4">The sequence shown here is derived from an EMBL/GenBank/DDBJ whole genome shotgun (WGS) entry which is preliminary data.</text>
</comment>
<feature type="region of interest" description="Disordered" evidence="1">
    <location>
        <begin position="354"/>
        <end position="457"/>
    </location>
</feature>
<evidence type="ECO:0008006" key="6">
    <source>
        <dbReference type="Google" id="ProtNLM"/>
    </source>
</evidence>